<dbReference type="SUPFAM" id="SSF46785">
    <property type="entry name" value="Winged helix' DNA-binding domain"/>
    <property type="match status" value="1"/>
</dbReference>
<dbReference type="InterPro" id="IPR036390">
    <property type="entry name" value="WH_DNA-bd_sf"/>
</dbReference>
<dbReference type="GO" id="GO:0003677">
    <property type="term" value="F:DNA binding"/>
    <property type="evidence" value="ECO:0007669"/>
    <property type="project" value="UniProtKB-KW"/>
</dbReference>
<dbReference type="Gene3D" id="1.10.10.10">
    <property type="entry name" value="Winged helix-like DNA-binding domain superfamily/Winged helix DNA-binding domain"/>
    <property type="match status" value="1"/>
</dbReference>
<accession>A0AAE3VXW9</accession>
<protein>
    <submittedName>
        <fullName evidence="5">DNA-binding MarR family transcriptional regulator</fullName>
    </submittedName>
</protein>
<dbReference type="PANTHER" id="PTHR33164">
    <property type="entry name" value="TRANSCRIPTIONAL REGULATOR, MARR FAMILY"/>
    <property type="match status" value="1"/>
</dbReference>
<sequence length="147" mass="16470">METELIHRLQEQQRALRLAKQARRADGVPPGLVGLLAELDRLSGQECHVKELAAHTYLDPSTVSRAVAHLVTLGFVARTPDPEDRRASVLSVTPKGRAAIAEMHDWYGTVAAEALESWTPMELDDFTRMLARFSRDMTTYLSKEEAR</sequence>
<organism evidence="5 6">
    <name type="scientific">Catenuloplanes indicus</name>
    <dbReference type="NCBI Taxonomy" id="137267"/>
    <lineage>
        <taxon>Bacteria</taxon>
        <taxon>Bacillati</taxon>
        <taxon>Actinomycetota</taxon>
        <taxon>Actinomycetes</taxon>
        <taxon>Micromonosporales</taxon>
        <taxon>Micromonosporaceae</taxon>
        <taxon>Catenuloplanes</taxon>
    </lineage>
</organism>
<reference evidence="5 6" key="1">
    <citation type="submission" date="2023-07" db="EMBL/GenBank/DDBJ databases">
        <title>Sequencing the genomes of 1000 actinobacteria strains.</title>
        <authorList>
            <person name="Klenk H.-P."/>
        </authorList>
    </citation>
    <scope>NUCLEOTIDE SEQUENCE [LARGE SCALE GENOMIC DNA]</scope>
    <source>
        <strain evidence="5 6">DSM 44709</strain>
    </source>
</reference>
<dbReference type="InterPro" id="IPR023187">
    <property type="entry name" value="Tscrpt_reg_MarR-type_CS"/>
</dbReference>
<dbReference type="GO" id="GO:0003700">
    <property type="term" value="F:DNA-binding transcription factor activity"/>
    <property type="evidence" value="ECO:0007669"/>
    <property type="project" value="InterPro"/>
</dbReference>
<dbReference type="PANTHER" id="PTHR33164:SF57">
    <property type="entry name" value="MARR-FAMILY TRANSCRIPTIONAL REGULATOR"/>
    <property type="match status" value="1"/>
</dbReference>
<dbReference type="PROSITE" id="PS50995">
    <property type="entry name" value="HTH_MARR_2"/>
    <property type="match status" value="1"/>
</dbReference>
<dbReference type="InterPro" id="IPR036388">
    <property type="entry name" value="WH-like_DNA-bd_sf"/>
</dbReference>
<dbReference type="InterPro" id="IPR039422">
    <property type="entry name" value="MarR/SlyA-like"/>
</dbReference>
<dbReference type="PRINTS" id="PR00598">
    <property type="entry name" value="HTHMARR"/>
</dbReference>
<dbReference type="SMART" id="SM00347">
    <property type="entry name" value="HTH_MARR"/>
    <property type="match status" value="1"/>
</dbReference>
<proteinExistence type="predicted"/>
<feature type="domain" description="HTH marR-type" evidence="4">
    <location>
        <begin position="2"/>
        <end position="135"/>
    </location>
</feature>
<evidence type="ECO:0000256" key="3">
    <source>
        <dbReference type="ARBA" id="ARBA00023163"/>
    </source>
</evidence>
<dbReference type="EMBL" id="JAUSUZ010000001">
    <property type="protein sequence ID" value="MDQ0365720.1"/>
    <property type="molecule type" value="Genomic_DNA"/>
</dbReference>
<name>A0AAE3VXW9_9ACTN</name>
<keyword evidence="1" id="KW-0805">Transcription regulation</keyword>
<keyword evidence="2 5" id="KW-0238">DNA-binding</keyword>
<dbReference type="PROSITE" id="PS01117">
    <property type="entry name" value="HTH_MARR_1"/>
    <property type="match status" value="1"/>
</dbReference>
<gene>
    <name evidence="5" type="ORF">J2S42_002389</name>
</gene>
<dbReference type="Pfam" id="PF12802">
    <property type="entry name" value="MarR_2"/>
    <property type="match status" value="1"/>
</dbReference>
<dbReference type="Proteomes" id="UP001240236">
    <property type="component" value="Unassembled WGS sequence"/>
</dbReference>
<evidence type="ECO:0000313" key="5">
    <source>
        <dbReference type="EMBL" id="MDQ0365720.1"/>
    </source>
</evidence>
<dbReference type="InterPro" id="IPR000835">
    <property type="entry name" value="HTH_MarR-typ"/>
</dbReference>
<dbReference type="RefSeq" id="WP_307238508.1">
    <property type="nucleotide sequence ID" value="NZ_JAUSUZ010000001.1"/>
</dbReference>
<dbReference type="AlphaFoldDB" id="A0AAE3VXW9"/>
<evidence type="ECO:0000313" key="6">
    <source>
        <dbReference type="Proteomes" id="UP001240236"/>
    </source>
</evidence>
<keyword evidence="6" id="KW-1185">Reference proteome</keyword>
<evidence type="ECO:0000256" key="1">
    <source>
        <dbReference type="ARBA" id="ARBA00023015"/>
    </source>
</evidence>
<dbReference type="GO" id="GO:0006950">
    <property type="term" value="P:response to stress"/>
    <property type="evidence" value="ECO:0007669"/>
    <property type="project" value="TreeGrafter"/>
</dbReference>
<keyword evidence="3" id="KW-0804">Transcription</keyword>
<comment type="caution">
    <text evidence="5">The sequence shown here is derived from an EMBL/GenBank/DDBJ whole genome shotgun (WGS) entry which is preliminary data.</text>
</comment>
<evidence type="ECO:0000256" key="2">
    <source>
        <dbReference type="ARBA" id="ARBA00023125"/>
    </source>
</evidence>
<evidence type="ECO:0000259" key="4">
    <source>
        <dbReference type="PROSITE" id="PS50995"/>
    </source>
</evidence>